<sequence length="304" mass="35816">MTSLIGPINSLFGMEEIERDREIVRRMKKFDKESMEAACKESLKNKRISYVPNLVAMGISEPMRRNTRPGVLSLKIRGMSTRNILFAVSESFRNINKKIVRKLERIKEELSRRNDLFECIVDHIESMDVIEDELFSWYPGLKTSDILSFFLDLMPDLLEKYKRYFVKSLVLQQPPKRKILKALRDRLHKNLQCFDIIERDLELFEELSKSISLEGRIITSSYWCEDEDRCEDALRLFPQLKDRICLSPDVCIELFHPLSHAEIQINGRDLVVSFVQLNDLLTRNARSLDFWMKEGIVDGNWEYL</sequence>
<reference evidence="1" key="1">
    <citation type="submission" date="2021-05" db="EMBL/GenBank/DDBJ databases">
        <title>Encephalitozoon hellem ATCC 50604 Complete Genome.</title>
        <authorList>
            <person name="Mascarenhas dos Santos A.C."/>
            <person name="Julian A.T."/>
            <person name="Pombert J.-F."/>
        </authorList>
    </citation>
    <scope>NUCLEOTIDE SEQUENCE</scope>
    <source>
        <strain evidence="1">ATCC 50604</strain>
    </source>
</reference>
<organism evidence="1 2">
    <name type="scientific">Encephalitozoon hellem</name>
    <name type="common">Microsporidian parasite</name>
    <dbReference type="NCBI Taxonomy" id="27973"/>
    <lineage>
        <taxon>Eukaryota</taxon>
        <taxon>Fungi</taxon>
        <taxon>Fungi incertae sedis</taxon>
        <taxon>Microsporidia</taxon>
        <taxon>Unikaryonidae</taxon>
        <taxon>Encephalitozoon</taxon>
    </lineage>
</organism>
<dbReference type="EMBL" id="CP075156">
    <property type="protein sequence ID" value="UTX44177.1"/>
    <property type="molecule type" value="Genomic_DNA"/>
</dbReference>
<proteinExistence type="predicted"/>
<protein>
    <submittedName>
        <fullName evidence="1">MO25 protein</fullName>
    </submittedName>
</protein>
<gene>
    <name evidence="1" type="ORF">GPU96_10g19670</name>
</gene>
<evidence type="ECO:0000313" key="1">
    <source>
        <dbReference type="EMBL" id="UTX44177.1"/>
    </source>
</evidence>
<dbReference type="Proteomes" id="UP001059546">
    <property type="component" value="Chromosome X"/>
</dbReference>
<accession>A0A9Q9CBH6</accession>
<evidence type="ECO:0000313" key="2">
    <source>
        <dbReference type="Proteomes" id="UP001059546"/>
    </source>
</evidence>
<dbReference type="AlphaFoldDB" id="A0A9Q9CBH6"/>
<name>A0A9Q9CBH6_ENCHE</name>